<comment type="caution">
    <text evidence="1">The sequence shown here is derived from an EMBL/GenBank/DDBJ whole genome shotgun (WGS) entry which is preliminary data.</text>
</comment>
<dbReference type="RefSeq" id="WP_094992999.1">
    <property type="nucleotide sequence ID" value="NZ_CP062158.2"/>
</dbReference>
<sequence length="68" mass="7781">MIDLDEVRALRVQDGDLLVVPHNTETEGMHDLIEALRHVQPDARVIIIRGPVEHLDIDAMNQLGWYRA</sequence>
<reference evidence="1 2" key="1">
    <citation type="submission" date="2017-08" db="EMBL/GenBank/DDBJ databases">
        <title>Genomic and metabolic characterisation of spoilage-associated Pseudomonas species.</title>
        <authorList>
            <person name="Stanborough T."/>
            <person name="Fegan N."/>
            <person name="Powell S.M."/>
            <person name="Singh T."/>
            <person name="Tamplin M.L."/>
            <person name="Chandry P.S."/>
        </authorList>
    </citation>
    <scope>NUCLEOTIDE SEQUENCE [LARGE SCALE GENOMIC DNA]</scope>
    <source>
        <strain evidence="1 2">L1802</strain>
    </source>
</reference>
<organism evidence="1 2">
    <name type="scientific">Pseudomonas lundensis</name>
    <dbReference type="NCBI Taxonomy" id="86185"/>
    <lineage>
        <taxon>Bacteria</taxon>
        <taxon>Pseudomonadati</taxon>
        <taxon>Pseudomonadota</taxon>
        <taxon>Gammaproteobacteria</taxon>
        <taxon>Pseudomonadales</taxon>
        <taxon>Pseudomonadaceae</taxon>
        <taxon>Pseudomonas</taxon>
    </lineage>
</organism>
<accession>A0A266NC24</accession>
<dbReference type="Proteomes" id="UP000215788">
    <property type="component" value="Unassembled WGS sequence"/>
</dbReference>
<dbReference type="OrthoDB" id="6933143at2"/>
<evidence type="ECO:0000313" key="1">
    <source>
        <dbReference type="EMBL" id="OZY60058.1"/>
    </source>
</evidence>
<protein>
    <submittedName>
        <fullName evidence="1">Uncharacterized protein</fullName>
    </submittedName>
</protein>
<evidence type="ECO:0000313" key="2">
    <source>
        <dbReference type="Proteomes" id="UP000215788"/>
    </source>
</evidence>
<dbReference type="EMBL" id="NQKI01000009">
    <property type="protein sequence ID" value="OZY60058.1"/>
    <property type="molecule type" value="Genomic_DNA"/>
</dbReference>
<dbReference type="AlphaFoldDB" id="A0A266NC24"/>
<proteinExistence type="predicted"/>
<gene>
    <name evidence="1" type="ORF">CJF39_08375</name>
</gene>
<name>A0A266NC24_9PSED</name>
<dbReference type="GeneID" id="61880938"/>